<accession>I3YNA0</accession>
<gene>
    <name evidence="2" type="ordered locus">Alfi_2184</name>
</gene>
<dbReference type="AlphaFoldDB" id="I3YNA0"/>
<evidence type="ECO:0000256" key="1">
    <source>
        <dbReference type="SAM" id="MobiDB-lite"/>
    </source>
</evidence>
<name>I3YNA0_ALIFI</name>
<protein>
    <submittedName>
        <fullName evidence="2">Uncharacterized protein</fullName>
    </submittedName>
</protein>
<dbReference type="Proteomes" id="UP000006052">
    <property type="component" value="Chromosome"/>
</dbReference>
<sequence length="427" mass="49588">MPVRPDPNKETILLRYPLDGSVKVVSALKDEKGSPSLIWVEPSGKNQPRFYECNNCREVANFFDMEYRRAFAENRDRKTIPELYKVPFDKVGLIGEELRKLSDDPQNAVILETVKKYRTYTAQLNRITFDIARMPIAELAAEGFDIEQMKKDGAFKLLEVGRQTKLYPVKAVQTGHITKESTYSLHCFFDQNGEIGFKAQSALSEPEYRTDERLRRELTKQDINDLRAKKTLNRLMQHDGEYCFVGFNKDTQRMIYVPCKDVRIPDYIFGQFIGPSRKQEFERGGSVLLENCNYSGNDNHFSGHAHFDVHRRDYVVDDPHYERPYLPEHIRTQMPKEEVDKYFAGEVMKGYRYKGRDGRPFTQDFRLNTETNACEFIDYQKQAASLQQTQTQGPISDPPESMEPQEAPYMAPHIPEEGQDRSQGPRM</sequence>
<reference evidence="3" key="1">
    <citation type="journal article" date="2013" name="Stand. Genomic Sci.">
        <title>Complete genome sequence of the bile-resistant pigment-producing anaerobe Alistipes finegoldii type strain (AHN2437(T)).</title>
        <authorList>
            <person name="Mavromatis K."/>
            <person name="Stackebrandt E."/>
            <person name="Munk C."/>
            <person name="Lapidus A."/>
            <person name="Nolan M."/>
            <person name="Lucas S."/>
            <person name="Hammon N."/>
            <person name="Deshpande S."/>
            <person name="Cheng J.F."/>
            <person name="Tapia R."/>
            <person name="Goodwin L.A."/>
            <person name="Pitluck S."/>
            <person name="Liolios K."/>
            <person name="Pagani I."/>
            <person name="Ivanova N."/>
            <person name="Mikhailova N."/>
            <person name="Huntemann M."/>
            <person name="Pati A."/>
            <person name="Chen A."/>
            <person name="Palaniappan K."/>
            <person name="Land M."/>
            <person name="Hauser L."/>
            <person name="Rohde M."/>
            <person name="Gronow S."/>
            <person name="Goker M."/>
            <person name="Detter J.C."/>
            <person name="Bristow J."/>
            <person name="Eisen J.A."/>
            <person name="Markowitz V."/>
            <person name="Hugenholtz P."/>
            <person name="Kyrpides N.C."/>
            <person name="Klenk H.P."/>
            <person name="Woyke T."/>
        </authorList>
    </citation>
    <scope>NUCLEOTIDE SEQUENCE</scope>
    <source>
        <strain evidence="3">DSM 17242 / JCM 16770 / AHN 2437 / CCUG 46020 / CIP 107999</strain>
    </source>
</reference>
<evidence type="ECO:0000313" key="2">
    <source>
        <dbReference type="EMBL" id="AFL78468.1"/>
    </source>
</evidence>
<evidence type="ECO:0000313" key="3">
    <source>
        <dbReference type="Proteomes" id="UP000006052"/>
    </source>
</evidence>
<dbReference type="STRING" id="679935.Alfi_2184"/>
<proteinExistence type="predicted"/>
<dbReference type="HOGENOM" id="CLU_641971_0_0_10"/>
<feature type="region of interest" description="Disordered" evidence="1">
    <location>
        <begin position="384"/>
        <end position="427"/>
    </location>
</feature>
<dbReference type="KEGG" id="afd:Alfi_2184"/>
<organism evidence="2 3">
    <name type="scientific">Alistipes finegoldii (strain DSM 17242 / JCM 16770 / CCUG 46020 / CIP 107999 / KCTC 15236 / AHN 2437)</name>
    <dbReference type="NCBI Taxonomy" id="679935"/>
    <lineage>
        <taxon>Bacteria</taxon>
        <taxon>Pseudomonadati</taxon>
        <taxon>Bacteroidota</taxon>
        <taxon>Bacteroidia</taxon>
        <taxon>Bacteroidales</taxon>
        <taxon>Rikenellaceae</taxon>
        <taxon>Alistipes</taxon>
    </lineage>
</organism>
<feature type="compositionally biased region" description="Polar residues" evidence="1">
    <location>
        <begin position="384"/>
        <end position="394"/>
    </location>
</feature>
<dbReference type="PATRIC" id="fig|679935.3.peg.2103"/>
<dbReference type="EMBL" id="CP003274">
    <property type="protein sequence ID" value="AFL78468.1"/>
    <property type="molecule type" value="Genomic_DNA"/>
</dbReference>